<dbReference type="GO" id="GO:0005524">
    <property type="term" value="F:ATP binding"/>
    <property type="evidence" value="ECO:0007669"/>
    <property type="project" value="UniProtKB-UniRule"/>
</dbReference>
<dbReference type="GO" id="GO:0030295">
    <property type="term" value="F:protein kinase activator activity"/>
    <property type="evidence" value="ECO:0007669"/>
    <property type="project" value="InterPro"/>
</dbReference>
<name>A0A9P0GAI9_9CUCU</name>
<dbReference type="AlphaFoldDB" id="A0A9P0GAI9"/>
<reference evidence="21" key="1">
    <citation type="submission" date="2022-01" db="EMBL/GenBank/DDBJ databases">
        <authorList>
            <person name="King R."/>
        </authorList>
    </citation>
    <scope>NUCLEOTIDE SEQUENCE</scope>
</reference>
<dbReference type="EMBL" id="OV651825">
    <property type="protein sequence ID" value="CAH1102562.1"/>
    <property type="molecule type" value="Genomic_DNA"/>
</dbReference>
<dbReference type="GO" id="GO:0005737">
    <property type="term" value="C:cytoplasm"/>
    <property type="evidence" value="ECO:0007669"/>
    <property type="project" value="UniProtKB-SubCell"/>
</dbReference>
<protein>
    <recommendedName>
        <fullName evidence="5">non-specific serine/threonine protein kinase</fullName>
        <ecNumber evidence="5">2.7.11.1</ecNumber>
    </recommendedName>
</protein>
<evidence type="ECO:0000256" key="18">
    <source>
        <dbReference type="RuleBase" id="RU000304"/>
    </source>
</evidence>
<dbReference type="GO" id="GO:0035556">
    <property type="term" value="P:intracellular signal transduction"/>
    <property type="evidence" value="ECO:0007669"/>
    <property type="project" value="TreeGrafter"/>
</dbReference>
<dbReference type="GO" id="GO:0042593">
    <property type="term" value="P:glucose homeostasis"/>
    <property type="evidence" value="ECO:0007669"/>
    <property type="project" value="InterPro"/>
</dbReference>
<feature type="binding site" evidence="17">
    <location>
        <position position="121"/>
    </location>
    <ligand>
        <name>ATP</name>
        <dbReference type="ChEBI" id="CHEBI:30616"/>
    </ligand>
</feature>
<evidence type="ECO:0000256" key="8">
    <source>
        <dbReference type="ARBA" id="ARBA00022679"/>
    </source>
</evidence>
<dbReference type="PANTHER" id="PTHR24346">
    <property type="entry name" value="MAP/MICROTUBULE AFFINITY-REGULATING KINASE"/>
    <property type="match status" value="1"/>
</dbReference>
<keyword evidence="9" id="KW-0479">Metal-binding</keyword>
<organism evidence="21 22">
    <name type="scientific">Psylliodes chrysocephalus</name>
    <dbReference type="NCBI Taxonomy" id="3402493"/>
    <lineage>
        <taxon>Eukaryota</taxon>
        <taxon>Metazoa</taxon>
        <taxon>Ecdysozoa</taxon>
        <taxon>Arthropoda</taxon>
        <taxon>Hexapoda</taxon>
        <taxon>Insecta</taxon>
        <taxon>Pterygota</taxon>
        <taxon>Neoptera</taxon>
        <taxon>Endopterygota</taxon>
        <taxon>Coleoptera</taxon>
        <taxon>Polyphaga</taxon>
        <taxon>Cucujiformia</taxon>
        <taxon>Chrysomeloidea</taxon>
        <taxon>Chrysomelidae</taxon>
        <taxon>Galerucinae</taxon>
        <taxon>Alticini</taxon>
        <taxon>Psylliodes</taxon>
    </lineage>
</organism>
<dbReference type="InterPro" id="IPR039154">
    <property type="entry name" value="LKB1_c"/>
</dbReference>
<keyword evidence="10 17" id="KW-0547">Nucleotide-binding</keyword>
<evidence type="ECO:0000256" key="5">
    <source>
        <dbReference type="ARBA" id="ARBA00012513"/>
    </source>
</evidence>
<keyword evidence="7 18" id="KW-0723">Serine/threonine-protein kinase</keyword>
<dbReference type="OrthoDB" id="68483at2759"/>
<keyword evidence="22" id="KW-1185">Reference proteome</keyword>
<dbReference type="InterPro" id="IPR017441">
    <property type="entry name" value="Protein_kinase_ATP_BS"/>
</dbReference>
<dbReference type="GO" id="GO:0046872">
    <property type="term" value="F:metal ion binding"/>
    <property type="evidence" value="ECO:0007669"/>
    <property type="project" value="UniProtKB-KW"/>
</dbReference>
<dbReference type="GO" id="GO:0004674">
    <property type="term" value="F:protein serine/threonine kinase activity"/>
    <property type="evidence" value="ECO:0007669"/>
    <property type="project" value="UniProtKB-KW"/>
</dbReference>
<dbReference type="CDD" id="cd14119">
    <property type="entry name" value="STKc_LKB1"/>
    <property type="match status" value="1"/>
</dbReference>
<feature type="compositionally biased region" description="Basic residues" evidence="19">
    <location>
        <begin position="426"/>
        <end position="436"/>
    </location>
</feature>
<evidence type="ECO:0000256" key="15">
    <source>
        <dbReference type="ARBA" id="ARBA00047899"/>
    </source>
</evidence>
<evidence type="ECO:0000313" key="21">
    <source>
        <dbReference type="EMBL" id="CAH1102562.1"/>
    </source>
</evidence>
<accession>A0A9P0GAI9</accession>
<dbReference type="Pfam" id="PF00069">
    <property type="entry name" value="Pkinase"/>
    <property type="match status" value="1"/>
</dbReference>
<evidence type="ECO:0000256" key="19">
    <source>
        <dbReference type="SAM" id="MobiDB-lite"/>
    </source>
</evidence>
<comment type="catalytic activity">
    <reaction evidence="16">
        <text>L-seryl-[protein] + ATP = O-phospho-L-seryl-[protein] + ADP + H(+)</text>
        <dbReference type="Rhea" id="RHEA:17989"/>
        <dbReference type="Rhea" id="RHEA-COMP:9863"/>
        <dbReference type="Rhea" id="RHEA-COMP:11604"/>
        <dbReference type="ChEBI" id="CHEBI:15378"/>
        <dbReference type="ChEBI" id="CHEBI:29999"/>
        <dbReference type="ChEBI" id="CHEBI:30616"/>
        <dbReference type="ChEBI" id="CHEBI:83421"/>
        <dbReference type="ChEBI" id="CHEBI:456216"/>
        <dbReference type="EC" id="2.7.11.1"/>
    </reaction>
</comment>
<dbReference type="Proteomes" id="UP001153636">
    <property type="component" value="Chromosome 13"/>
</dbReference>
<sequence>MSRDVCNTSKSLDSESVDISDVEKEVTNVILSGKDEIEPIENEENIWINDPDNADVDDDLENLNIANFFHRVDSDQIIYQKKKRKLKLVGKYVMGDLLGEGSYGKVKDMLDSETLCRRAVKILKQRKLRRIPNGEQNVEREIKLLRKLKHKNLINLVDELYNHEKQKMYLIMEFCVGSLQGMLESTPNNKFPQYQAHGYFIQLIDGLEYLHSMRVVHKDIKPGNLLLTLDGELKITDLGVAETIDLFAKDDTCYIGQGSPAFQPPEIANGLESFPGFKVDIWSSGVTLYNITTGLYPFEGGTIFRLFETIGKGEFTIPDEIDEPLRSLIVGMLQKEPEIRFNLRQIRQHSWFSRRPPYSSPPVPIPPLREDRFHKMTVLPYLVDHYYNDPNDNSNDVQFLTEHELNELERSKADAEYSNGNAHSSSGRRHKSRNKKNVSCISVKNFPGCKQS</sequence>
<comment type="cofactor">
    <cofactor evidence="1">
        <name>Mn(2+)</name>
        <dbReference type="ChEBI" id="CHEBI:29035"/>
    </cofactor>
</comment>
<comment type="catalytic activity">
    <reaction evidence="15">
        <text>L-threonyl-[protein] + ATP = O-phospho-L-threonyl-[protein] + ADP + H(+)</text>
        <dbReference type="Rhea" id="RHEA:46608"/>
        <dbReference type="Rhea" id="RHEA-COMP:11060"/>
        <dbReference type="Rhea" id="RHEA-COMP:11605"/>
        <dbReference type="ChEBI" id="CHEBI:15378"/>
        <dbReference type="ChEBI" id="CHEBI:30013"/>
        <dbReference type="ChEBI" id="CHEBI:30616"/>
        <dbReference type="ChEBI" id="CHEBI:61977"/>
        <dbReference type="ChEBI" id="CHEBI:456216"/>
        <dbReference type="EC" id="2.7.11.1"/>
    </reaction>
</comment>
<evidence type="ECO:0000256" key="16">
    <source>
        <dbReference type="ARBA" id="ARBA00048679"/>
    </source>
</evidence>
<evidence type="ECO:0000256" key="1">
    <source>
        <dbReference type="ARBA" id="ARBA00001936"/>
    </source>
</evidence>
<dbReference type="SUPFAM" id="SSF56112">
    <property type="entry name" value="Protein kinase-like (PK-like)"/>
    <property type="match status" value="1"/>
</dbReference>
<dbReference type="FunFam" id="1.10.510.10:FF:001234">
    <property type="entry name" value="Serine/threonine-protein kinase par-4"/>
    <property type="match status" value="1"/>
</dbReference>
<evidence type="ECO:0000256" key="2">
    <source>
        <dbReference type="ARBA" id="ARBA00001946"/>
    </source>
</evidence>
<comment type="similarity">
    <text evidence="4">Belongs to the protein kinase superfamily. CAMK Ser/Thr protein kinase family. LKB1 subfamily.</text>
</comment>
<comment type="cofactor">
    <cofactor evidence="2">
        <name>Mg(2+)</name>
        <dbReference type="ChEBI" id="CHEBI:18420"/>
    </cofactor>
</comment>
<keyword evidence="12 17" id="KW-0067">ATP-binding</keyword>
<evidence type="ECO:0000256" key="6">
    <source>
        <dbReference type="ARBA" id="ARBA00022490"/>
    </source>
</evidence>
<evidence type="ECO:0000256" key="12">
    <source>
        <dbReference type="ARBA" id="ARBA00022840"/>
    </source>
</evidence>
<gene>
    <name evidence="21" type="ORF">PSYICH_LOCUS3825</name>
</gene>
<dbReference type="EC" id="2.7.11.1" evidence="5"/>
<evidence type="ECO:0000256" key="9">
    <source>
        <dbReference type="ARBA" id="ARBA00022723"/>
    </source>
</evidence>
<dbReference type="InterPro" id="IPR008271">
    <property type="entry name" value="Ser/Thr_kinase_AS"/>
</dbReference>
<dbReference type="PROSITE" id="PS00107">
    <property type="entry name" value="PROTEIN_KINASE_ATP"/>
    <property type="match status" value="1"/>
</dbReference>
<keyword evidence="8" id="KW-0808">Transferase</keyword>
<evidence type="ECO:0000256" key="13">
    <source>
        <dbReference type="ARBA" id="ARBA00022842"/>
    </source>
</evidence>
<keyword evidence="11" id="KW-0418">Kinase</keyword>
<dbReference type="Gene3D" id="1.10.510.10">
    <property type="entry name" value="Transferase(Phosphotransferase) domain 1"/>
    <property type="match status" value="1"/>
</dbReference>
<comment type="subcellular location">
    <subcellularLocation>
        <location evidence="3">Cytoplasm</location>
    </subcellularLocation>
</comment>
<evidence type="ECO:0000256" key="10">
    <source>
        <dbReference type="ARBA" id="ARBA00022741"/>
    </source>
</evidence>
<evidence type="ECO:0000256" key="4">
    <source>
        <dbReference type="ARBA" id="ARBA00009985"/>
    </source>
</evidence>
<proteinExistence type="inferred from homology"/>
<dbReference type="PANTHER" id="PTHR24346:SF94">
    <property type="entry name" value="NON-SPECIFIC SERINE_THREONINE PROTEIN KINASE"/>
    <property type="match status" value="1"/>
</dbReference>
<evidence type="ECO:0000256" key="17">
    <source>
        <dbReference type="PROSITE-ProRule" id="PRU10141"/>
    </source>
</evidence>
<dbReference type="SMART" id="SM00220">
    <property type="entry name" value="S_TKc"/>
    <property type="match status" value="1"/>
</dbReference>
<dbReference type="GO" id="GO:0030010">
    <property type="term" value="P:establishment of cell polarity"/>
    <property type="evidence" value="ECO:0007669"/>
    <property type="project" value="InterPro"/>
</dbReference>
<evidence type="ECO:0000259" key="20">
    <source>
        <dbReference type="PROSITE" id="PS50011"/>
    </source>
</evidence>
<dbReference type="InterPro" id="IPR011009">
    <property type="entry name" value="Kinase-like_dom_sf"/>
</dbReference>
<dbReference type="FunFam" id="3.30.200.20:FF:000235">
    <property type="entry name" value="serine/threonine-protein kinase STK11"/>
    <property type="match status" value="1"/>
</dbReference>
<evidence type="ECO:0000256" key="14">
    <source>
        <dbReference type="ARBA" id="ARBA00023211"/>
    </source>
</evidence>
<dbReference type="PROSITE" id="PS00108">
    <property type="entry name" value="PROTEIN_KINASE_ST"/>
    <property type="match status" value="1"/>
</dbReference>
<dbReference type="GO" id="GO:0001558">
    <property type="term" value="P:regulation of cell growth"/>
    <property type="evidence" value="ECO:0007669"/>
    <property type="project" value="InterPro"/>
</dbReference>
<keyword evidence="13" id="KW-0460">Magnesium</keyword>
<evidence type="ECO:0000256" key="11">
    <source>
        <dbReference type="ARBA" id="ARBA00022777"/>
    </source>
</evidence>
<keyword evidence="14" id="KW-0464">Manganese</keyword>
<evidence type="ECO:0000256" key="3">
    <source>
        <dbReference type="ARBA" id="ARBA00004496"/>
    </source>
</evidence>
<evidence type="ECO:0000313" key="22">
    <source>
        <dbReference type="Proteomes" id="UP001153636"/>
    </source>
</evidence>
<feature type="domain" description="Protein kinase" evidence="20">
    <location>
        <begin position="92"/>
        <end position="352"/>
    </location>
</feature>
<dbReference type="Gene3D" id="3.30.200.20">
    <property type="entry name" value="Phosphorylase Kinase, domain 1"/>
    <property type="match status" value="1"/>
</dbReference>
<feature type="region of interest" description="Disordered" evidence="19">
    <location>
        <begin position="411"/>
        <end position="437"/>
    </location>
</feature>
<dbReference type="InterPro" id="IPR000719">
    <property type="entry name" value="Prot_kinase_dom"/>
</dbReference>
<evidence type="ECO:0000256" key="7">
    <source>
        <dbReference type="ARBA" id="ARBA00022527"/>
    </source>
</evidence>
<dbReference type="PROSITE" id="PS50011">
    <property type="entry name" value="PROTEIN_KINASE_DOM"/>
    <property type="match status" value="1"/>
</dbReference>
<keyword evidence="6" id="KW-0963">Cytoplasm</keyword>